<dbReference type="InterPro" id="IPR036291">
    <property type="entry name" value="NAD(P)-bd_dom_sf"/>
</dbReference>
<dbReference type="Gene3D" id="3.30.1490.20">
    <property type="entry name" value="ATP-grasp fold, A domain"/>
    <property type="match status" value="1"/>
</dbReference>
<sequence length="686" mass="74568">MSQSNLMRLISPRSIAVVGHRGADFAIRETLRMGYSGQIWSVHPTRESIEGLDCYKSIADLPQPPDATFIAVNAESAIDVVAELNEMGGSGAVLYASGFAEVGDDGSKRNQRLIDAAANMPIIGPNCYGFINGLDRVALWPDLHGCEALDKGVAIITQSGNIGLNMTMQSIGLPLAYMFTLGNQASINITDIMQAVLEDERVNAIGLHIESIKDIAAFDAAGRLALKKKIPIVAIKSGRTAVSAKIALSHTSSLTGIDELFDVLFERLGIARVDTVPEFLEALKLFSLMGPIEHNRVASMSCSGGEAGMMADLIDGLDISFPSLENSHKENIKKTLNEYVEVENPLDYHTFVWGDRDRTASCFKEMMSGNFAATMLLLDWPKTDQENQQDWDNTLLAFCDAAKETGKNAIVLASMADCMPKRIIEKCRKYGIVPMIGLDTCLKSLHHAYRWTKAFKRGPLPAITITGQSPNKEKKNHQTLNEYQAKQLLSEYGLSIPQGVLVSSTDDALQIAEKLNYPVAIKISSDISVHKTEMDAVRANIKDEEELKLAATELLSIGSSLLVENMIEDAVAELIVGVNTDPSFGNYLVIGSGGVLVELVGDSVPLLLPIERQDVIYALSQLKLYPLIKGYRGKPAGDLEALVDAVMSVVDIINSNRIVELDINPLLVLPRGKGAMAVDALVKLRK</sequence>
<proteinExistence type="predicted"/>
<dbReference type="GO" id="GO:0046872">
    <property type="term" value="F:metal ion binding"/>
    <property type="evidence" value="ECO:0007669"/>
    <property type="project" value="InterPro"/>
</dbReference>
<dbReference type="EMBL" id="UINC01000738">
    <property type="protein sequence ID" value="SUZ60359.1"/>
    <property type="molecule type" value="Genomic_DNA"/>
</dbReference>
<dbReference type="InterPro" id="IPR032875">
    <property type="entry name" value="Succ_CoA_lig_flav_dom"/>
</dbReference>
<dbReference type="Pfam" id="PF13380">
    <property type="entry name" value="CoA_binding_2"/>
    <property type="match status" value="1"/>
</dbReference>
<evidence type="ECO:0000313" key="2">
    <source>
        <dbReference type="EMBL" id="SUZ60359.1"/>
    </source>
</evidence>
<dbReference type="PANTHER" id="PTHR42793">
    <property type="entry name" value="COA BINDING DOMAIN CONTAINING PROTEIN"/>
    <property type="match status" value="1"/>
</dbReference>
<organism evidence="2">
    <name type="scientific">marine metagenome</name>
    <dbReference type="NCBI Taxonomy" id="408172"/>
    <lineage>
        <taxon>unclassified sequences</taxon>
        <taxon>metagenomes</taxon>
        <taxon>ecological metagenomes</taxon>
    </lineage>
</organism>
<dbReference type="Gene3D" id="3.30.470.20">
    <property type="entry name" value="ATP-grasp fold, B domain"/>
    <property type="match status" value="1"/>
</dbReference>
<protein>
    <recommendedName>
        <fullName evidence="1">ATP-grasp domain-containing protein</fullName>
    </recommendedName>
</protein>
<dbReference type="Gene3D" id="3.40.50.720">
    <property type="entry name" value="NAD(P)-binding Rossmann-like Domain"/>
    <property type="match status" value="1"/>
</dbReference>
<dbReference type="InterPro" id="IPR016102">
    <property type="entry name" value="Succinyl-CoA_synth-like"/>
</dbReference>
<gene>
    <name evidence="2" type="ORF">METZ01_LOCUS13213</name>
</gene>
<dbReference type="SUPFAM" id="SSF52210">
    <property type="entry name" value="Succinyl-CoA synthetase domains"/>
    <property type="match status" value="2"/>
</dbReference>
<accession>A0A381P207</accession>
<dbReference type="SUPFAM" id="SSF51735">
    <property type="entry name" value="NAD(P)-binding Rossmann-fold domains"/>
    <property type="match status" value="1"/>
</dbReference>
<dbReference type="PANTHER" id="PTHR42793:SF4">
    <property type="entry name" value="BLL6376 PROTEIN"/>
    <property type="match status" value="1"/>
</dbReference>
<dbReference type="GO" id="GO:0005524">
    <property type="term" value="F:ATP binding"/>
    <property type="evidence" value="ECO:0007669"/>
    <property type="project" value="InterPro"/>
</dbReference>
<dbReference type="Gene3D" id="3.40.50.261">
    <property type="entry name" value="Succinyl-CoA synthetase domains"/>
    <property type="match status" value="2"/>
</dbReference>
<dbReference type="InterPro" id="IPR003781">
    <property type="entry name" value="CoA-bd"/>
</dbReference>
<dbReference type="InterPro" id="IPR011761">
    <property type="entry name" value="ATP-grasp"/>
</dbReference>
<dbReference type="Pfam" id="PF13607">
    <property type="entry name" value="Succ_CoA_lig"/>
    <property type="match status" value="1"/>
</dbReference>
<dbReference type="PROSITE" id="PS50975">
    <property type="entry name" value="ATP_GRASP"/>
    <property type="match status" value="1"/>
</dbReference>
<feature type="domain" description="ATP-grasp" evidence="1">
    <location>
        <begin position="486"/>
        <end position="686"/>
    </location>
</feature>
<dbReference type="AlphaFoldDB" id="A0A381P207"/>
<dbReference type="SMART" id="SM00881">
    <property type="entry name" value="CoA_binding"/>
    <property type="match status" value="1"/>
</dbReference>
<dbReference type="SUPFAM" id="SSF56059">
    <property type="entry name" value="Glutathione synthetase ATP-binding domain-like"/>
    <property type="match status" value="1"/>
</dbReference>
<reference evidence="2" key="1">
    <citation type="submission" date="2018-05" db="EMBL/GenBank/DDBJ databases">
        <authorList>
            <person name="Lanie J.A."/>
            <person name="Ng W.-L."/>
            <person name="Kazmierczak K.M."/>
            <person name="Andrzejewski T.M."/>
            <person name="Davidsen T.M."/>
            <person name="Wayne K.J."/>
            <person name="Tettelin H."/>
            <person name="Glass J.I."/>
            <person name="Rusch D."/>
            <person name="Podicherti R."/>
            <person name="Tsui H.-C.T."/>
            <person name="Winkler M.E."/>
        </authorList>
    </citation>
    <scope>NUCLEOTIDE SEQUENCE</scope>
</reference>
<dbReference type="InterPro" id="IPR013815">
    <property type="entry name" value="ATP_grasp_subdomain_1"/>
</dbReference>
<name>A0A381P207_9ZZZZ</name>
<dbReference type="Pfam" id="PF13549">
    <property type="entry name" value="ATP-grasp_5"/>
    <property type="match status" value="1"/>
</dbReference>
<evidence type="ECO:0000259" key="1">
    <source>
        <dbReference type="PROSITE" id="PS50975"/>
    </source>
</evidence>